<dbReference type="HOGENOM" id="CLU_023752_1_0_1"/>
<dbReference type="InParanoid" id="A0A0C3AAM4"/>
<dbReference type="Gene3D" id="1.20.1280.50">
    <property type="match status" value="1"/>
</dbReference>
<dbReference type="InterPro" id="IPR001810">
    <property type="entry name" value="F-box_dom"/>
</dbReference>
<name>A0A0C3AAM4_9AGAM</name>
<evidence type="ECO:0000256" key="1">
    <source>
        <dbReference type="SAM" id="Coils"/>
    </source>
</evidence>
<sequence length="468" mass="53229">MRHASDPSCPLPKFASKVAPTKSQCQFAMNELREARAELVRLEASAKDLLSQLLDVRAAISRQRTKINELIRQRPPIIDRLPTEILLSILIHAQPNFRRKRQLVGVCRRWKNIILDSPMLWSLIRVSCEESSKSIRTHLKRSGNALLDILIEVEDWSSYRGLESSLAILVAHAHRWQSLCLVDRRREEGAVLGEFISKVTAHTEFPSLKHVIIPDFGDPTYPAFLSPARAPALEHLELAEYRPSNDFLPVTTLKKLELTFGYHLDLPTSFSSFLSRIPTNALTALKLKGEISNWSPQTNGIHFPALSILTLMVTHTRRILQAIVAPNLGRFNYDASLECDDAFSDLGPKFPNVRSLHMPCSFFDPPDILLLCETFPGVRHVELNQWDFVEFFKPCLVTADPTESPYPIDLWNDLESLSLWQPDDEWTRGLDDLLGWFTHRWKSGLPPLHVKLTGIRVDEPSEAMLTTL</sequence>
<dbReference type="InterPro" id="IPR032675">
    <property type="entry name" value="LRR_dom_sf"/>
</dbReference>
<protein>
    <recommendedName>
        <fullName evidence="2">F-box domain-containing protein</fullName>
    </recommendedName>
</protein>
<reference evidence="4" key="2">
    <citation type="submission" date="2015-01" db="EMBL/GenBank/DDBJ databases">
        <title>Evolutionary Origins and Diversification of the Mycorrhizal Mutualists.</title>
        <authorList>
            <consortium name="DOE Joint Genome Institute"/>
            <consortium name="Mycorrhizal Genomics Consortium"/>
            <person name="Kohler A."/>
            <person name="Kuo A."/>
            <person name="Nagy L.G."/>
            <person name="Floudas D."/>
            <person name="Copeland A."/>
            <person name="Barry K.W."/>
            <person name="Cichocki N."/>
            <person name="Veneault-Fourrey C."/>
            <person name="LaButti K."/>
            <person name="Lindquist E.A."/>
            <person name="Lipzen A."/>
            <person name="Lundell T."/>
            <person name="Morin E."/>
            <person name="Murat C."/>
            <person name="Riley R."/>
            <person name="Ohm R."/>
            <person name="Sun H."/>
            <person name="Tunlid A."/>
            <person name="Henrissat B."/>
            <person name="Grigoriev I.V."/>
            <person name="Hibbett D.S."/>
            <person name="Martin F."/>
        </authorList>
    </citation>
    <scope>NUCLEOTIDE SEQUENCE [LARGE SCALE GENOMIC DNA]</scope>
    <source>
        <strain evidence="4">Foug A</strain>
    </source>
</reference>
<dbReference type="EMBL" id="KN822004">
    <property type="protein sequence ID" value="KIM70833.1"/>
    <property type="molecule type" value="Genomic_DNA"/>
</dbReference>
<keyword evidence="1" id="KW-0175">Coiled coil</keyword>
<evidence type="ECO:0000313" key="4">
    <source>
        <dbReference type="Proteomes" id="UP000053989"/>
    </source>
</evidence>
<dbReference type="Gene3D" id="3.80.10.10">
    <property type="entry name" value="Ribonuclease Inhibitor"/>
    <property type="match status" value="1"/>
</dbReference>
<dbReference type="Proteomes" id="UP000053989">
    <property type="component" value="Unassembled WGS sequence"/>
</dbReference>
<accession>A0A0C3AAM4</accession>
<dbReference type="InterPro" id="IPR036047">
    <property type="entry name" value="F-box-like_dom_sf"/>
</dbReference>
<evidence type="ECO:0000259" key="2">
    <source>
        <dbReference type="PROSITE" id="PS50181"/>
    </source>
</evidence>
<dbReference type="SUPFAM" id="SSF81383">
    <property type="entry name" value="F-box domain"/>
    <property type="match status" value="1"/>
</dbReference>
<gene>
    <name evidence="3" type="ORF">SCLCIDRAFT_1207002</name>
</gene>
<proteinExistence type="predicted"/>
<feature type="domain" description="F-box" evidence="2">
    <location>
        <begin position="75"/>
        <end position="124"/>
    </location>
</feature>
<feature type="coiled-coil region" evidence="1">
    <location>
        <begin position="25"/>
        <end position="52"/>
    </location>
</feature>
<dbReference type="STRING" id="1036808.A0A0C3AAM4"/>
<organism evidence="3 4">
    <name type="scientific">Scleroderma citrinum Foug A</name>
    <dbReference type="NCBI Taxonomy" id="1036808"/>
    <lineage>
        <taxon>Eukaryota</taxon>
        <taxon>Fungi</taxon>
        <taxon>Dikarya</taxon>
        <taxon>Basidiomycota</taxon>
        <taxon>Agaricomycotina</taxon>
        <taxon>Agaricomycetes</taxon>
        <taxon>Agaricomycetidae</taxon>
        <taxon>Boletales</taxon>
        <taxon>Sclerodermatineae</taxon>
        <taxon>Sclerodermataceae</taxon>
        <taxon>Scleroderma</taxon>
    </lineage>
</organism>
<evidence type="ECO:0000313" key="3">
    <source>
        <dbReference type="EMBL" id="KIM70833.1"/>
    </source>
</evidence>
<reference evidence="3 4" key="1">
    <citation type="submission" date="2014-04" db="EMBL/GenBank/DDBJ databases">
        <authorList>
            <consortium name="DOE Joint Genome Institute"/>
            <person name="Kuo A."/>
            <person name="Kohler A."/>
            <person name="Nagy L.G."/>
            <person name="Floudas D."/>
            <person name="Copeland A."/>
            <person name="Barry K.W."/>
            <person name="Cichocki N."/>
            <person name="Veneault-Fourrey C."/>
            <person name="LaButti K."/>
            <person name="Lindquist E.A."/>
            <person name="Lipzen A."/>
            <person name="Lundell T."/>
            <person name="Morin E."/>
            <person name="Murat C."/>
            <person name="Sun H."/>
            <person name="Tunlid A."/>
            <person name="Henrissat B."/>
            <person name="Grigoriev I.V."/>
            <person name="Hibbett D.S."/>
            <person name="Martin F."/>
            <person name="Nordberg H.P."/>
            <person name="Cantor M.N."/>
            <person name="Hua S.X."/>
        </authorList>
    </citation>
    <scope>NUCLEOTIDE SEQUENCE [LARGE SCALE GENOMIC DNA]</scope>
    <source>
        <strain evidence="3 4">Foug A</strain>
    </source>
</reference>
<dbReference type="Pfam" id="PF12937">
    <property type="entry name" value="F-box-like"/>
    <property type="match status" value="1"/>
</dbReference>
<dbReference type="AlphaFoldDB" id="A0A0C3AAM4"/>
<dbReference type="PROSITE" id="PS50181">
    <property type="entry name" value="FBOX"/>
    <property type="match status" value="1"/>
</dbReference>
<keyword evidence="4" id="KW-1185">Reference proteome</keyword>
<dbReference type="OrthoDB" id="2635230at2759"/>